<comment type="caution">
    <text evidence="1">The sequence shown here is derived from an EMBL/GenBank/DDBJ whole genome shotgun (WGS) entry which is preliminary data.</text>
</comment>
<proteinExistence type="predicted"/>
<dbReference type="AlphaFoldDB" id="A0A7I8WE73"/>
<reference evidence="1 2" key="1">
    <citation type="submission" date="2020-08" db="EMBL/GenBank/DDBJ databases">
        <authorList>
            <person name="Hejnol A."/>
        </authorList>
    </citation>
    <scope>NUCLEOTIDE SEQUENCE [LARGE SCALE GENOMIC DNA]</scope>
</reference>
<accession>A0A7I8WE73</accession>
<dbReference type="GO" id="GO:0003700">
    <property type="term" value="F:DNA-binding transcription factor activity"/>
    <property type="evidence" value="ECO:0007669"/>
    <property type="project" value="InterPro"/>
</dbReference>
<gene>
    <name evidence="1" type="ORF">DGYR_LOCUS13730</name>
</gene>
<keyword evidence="2" id="KW-1185">Reference proteome</keyword>
<protein>
    <submittedName>
        <fullName evidence="1">Uncharacterized protein</fullName>
    </submittedName>
</protein>
<evidence type="ECO:0000313" key="2">
    <source>
        <dbReference type="Proteomes" id="UP000549394"/>
    </source>
</evidence>
<dbReference type="EMBL" id="CAJFCJ010000052">
    <property type="protein sequence ID" value="CAD5126488.1"/>
    <property type="molecule type" value="Genomic_DNA"/>
</dbReference>
<organism evidence="1 2">
    <name type="scientific">Dimorphilus gyrociliatus</name>
    <dbReference type="NCBI Taxonomy" id="2664684"/>
    <lineage>
        <taxon>Eukaryota</taxon>
        <taxon>Metazoa</taxon>
        <taxon>Spiralia</taxon>
        <taxon>Lophotrochozoa</taxon>
        <taxon>Annelida</taxon>
        <taxon>Polychaeta</taxon>
        <taxon>Polychaeta incertae sedis</taxon>
        <taxon>Dinophilidae</taxon>
        <taxon>Dimorphilus</taxon>
    </lineage>
</organism>
<dbReference type="SUPFAM" id="SSF49417">
    <property type="entry name" value="p53-like transcription factors"/>
    <property type="match status" value="1"/>
</dbReference>
<dbReference type="Proteomes" id="UP000549394">
    <property type="component" value="Unassembled WGS sequence"/>
</dbReference>
<sequence length="290" mass="34402">MSEFIKSIQHFDMIIQDMTENAKILKYSDTLNCKEFFMEKQTLMTLNVELKTAKDTLFVALQKLISQFLFILLPTTETIKFENRATTTNNQFALRLMCSDTLNVTCSTGIFQINVMEKNQTLNEAEGQWVELSFELHKNTPIKKIISNGMVNFQFDLSLCKTSSGKDRHKSDKDSSVASFRYYLSIKLEKFEWNNREFYLHINTRMFAIISQTSQIYQGKANIWWFNFFREDTEKPWNEFKKVLLEYYHTNTGKRLTSQQINYLRHRFSKGLTFHKLNDHFFFIFTNVGK</sequence>
<dbReference type="InterPro" id="IPR008967">
    <property type="entry name" value="p53-like_TF_DNA-bd_sf"/>
</dbReference>
<evidence type="ECO:0000313" key="1">
    <source>
        <dbReference type="EMBL" id="CAD5126488.1"/>
    </source>
</evidence>
<name>A0A7I8WE73_9ANNE</name>